<feature type="non-terminal residue" evidence="2">
    <location>
        <position position="1"/>
    </location>
</feature>
<evidence type="ECO:0000313" key="3">
    <source>
        <dbReference type="Proteomes" id="UP000520291"/>
    </source>
</evidence>
<name>A0A7X9SEV5_9BACE</name>
<feature type="compositionally biased region" description="Polar residues" evidence="1">
    <location>
        <begin position="77"/>
        <end position="88"/>
    </location>
</feature>
<dbReference type="Proteomes" id="UP000520291">
    <property type="component" value="Unassembled WGS sequence"/>
</dbReference>
<dbReference type="EMBL" id="JABAGL010000047">
    <property type="protein sequence ID" value="NME88044.1"/>
    <property type="molecule type" value="Genomic_DNA"/>
</dbReference>
<evidence type="ECO:0000256" key="1">
    <source>
        <dbReference type="SAM" id="MobiDB-lite"/>
    </source>
</evidence>
<sequence>AATAPMPPVCSGIAAASPAMISAMMSYTFPTWGTAMTGDGGVTVGCMSIPTDRSPNFPTGIPGMEGRNPASSFCRPSNVSLAPENSSPKARERVALSGTSDIILPDNDIED</sequence>
<feature type="region of interest" description="Disordered" evidence="1">
    <location>
        <begin position="77"/>
        <end position="111"/>
    </location>
</feature>
<protein>
    <submittedName>
        <fullName evidence="2">Uncharacterized protein</fullName>
    </submittedName>
</protein>
<organism evidence="2 3">
    <name type="scientific">Bacteroides eggerthii</name>
    <dbReference type="NCBI Taxonomy" id="28111"/>
    <lineage>
        <taxon>Bacteria</taxon>
        <taxon>Pseudomonadati</taxon>
        <taxon>Bacteroidota</taxon>
        <taxon>Bacteroidia</taxon>
        <taxon>Bacteroidales</taxon>
        <taxon>Bacteroidaceae</taxon>
        <taxon>Bacteroides</taxon>
    </lineage>
</organism>
<accession>A0A7X9SEV5</accession>
<dbReference type="RefSeq" id="WP_168948315.1">
    <property type="nucleotide sequence ID" value="NZ_JABAGL010000047.1"/>
</dbReference>
<reference evidence="2 3" key="1">
    <citation type="submission" date="2020-04" db="EMBL/GenBank/DDBJ databases">
        <authorList>
            <person name="Hitch T.C.A."/>
            <person name="Wylensek D."/>
            <person name="Clavel T."/>
        </authorList>
    </citation>
    <scope>NUCLEOTIDE SEQUENCE [LARGE SCALE GENOMIC DNA]</scope>
    <source>
        <strain evidence="2 3">WCA3-601-WT-5E</strain>
    </source>
</reference>
<dbReference type="AlphaFoldDB" id="A0A7X9SEV5"/>
<evidence type="ECO:0000313" key="2">
    <source>
        <dbReference type="EMBL" id="NME88044.1"/>
    </source>
</evidence>
<proteinExistence type="predicted"/>
<gene>
    <name evidence="2" type="ORF">HF841_18870</name>
</gene>
<comment type="caution">
    <text evidence="2">The sequence shown here is derived from an EMBL/GenBank/DDBJ whole genome shotgun (WGS) entry which is preliminary data.</text>
</comment>